<dbReference type="SUPFAM" id="SSF51905">
    <property type="entry name" value="FAD/NAD(P)-binding domain"/>
    <property type="match status" value="1"/>
</dbReference>
<dbReference type="PRINTS" id="PR00368">
    <property type="entry name" value="FADPNR"/>
</dbReference>
<accession>A0ABQ4BXT3</accession>
<sequence length="438" mass="47848">MTRRFRRADYGRILIVGTGRAGVAAAEELRRQGFPGEIAMLGAEKEGPYDRPSCSKGILTGHKRPQDTRMPFHDEDLTWYLGRTAVDIDPDDHRVETDTGESFAYDGLVIATGSSPSMPKWAADPGVHLLHNLEHAWSLRRALRTAERVIIVGGGITGAEVASAVRSMARDCVVIDSKHQVMARALGEEIGGHVTDVMRDEGVDFRLGHRVASANRFKNGWMVQLDDGENLFGDVVVATTGGRPDTSWLENAGIDLSNGVACDPSLRVIGLEDVVACGAVASWPNLRYGPTPRKAEHWISSLEQGRGAARTLLAEDGEAGPVTVIPRFWTEQWGLRIQVCGELVPDGEVKISELKRHRRDKARSGVVVGYHRDERLVGLVSVNAAHAFTSLARAMIATPLPPMQAVPLPLRTDNSERHEILEREEIAEPAPRRLASVA</sequence>
<protein>
    <submittedName>
        <fullName evidence="7">Ferredoxin reductase</fullName>
    </submittedName>
</protein>
<evidence type="ECO:0000256" key="3">
    <source>
        <dbReference type="ARBA" id="ARBA00022827"/>
    </source>
</evidence>
<gene>
    <name evidence="7" type="ORF">Air01nite_14390</name>
</gene>
<dbReference type="InterPro" id="IPR028202">
    <property type="entry name" value="Reductase_C"/>
</dbReference>
<dbReference type="InterPro" id="IPR036188">
    <property type="entry name" value="FAD/NAD-bd_sf"/>
</dbReference>
<dbReference type="EMBL" id="BONC01000006">
    <property type="protein sequence ID" value="GIF55344.1"/>
    <property type="molecule type" value="Genomic_DNA"/>
</dbReference>
<dbReference type="Gene3D" id="3.30.390.30">
    <property type="match status" value="1"/>
</dbReference>
<keyword evidence="2" id="KW-0285">Flavoprotein</keyword>
<dbReference type="InterPro" id="IPR050446">
    <property type="entry name" value="FAD-oxidoreductase/Apoptosis"/>
</dbReference>
<dbReference type="Proteomes" id="UP000624325">
    <property type="component" value="Unassembled WGS sequence"/>
</dbReference>
<organism evidence="7 8">
    <name type="scientific">Asanoa iriomotensis</name>
    <dbReference type="NCBI Taxonomy" id="234613"/>
    <lineage>
        <taxon>Bacteria</taxon>
        <taxon>Bacillati</taxon>
        <taxon>Actinomycetota</taxon>
        <taxon>Actinomycetes</taxon>
        <taxon>Micromonosporales</taxon>
        <taxon>Micromonosporaceae</taxon>
        <taxon>Asanoa</taxon>
    </lineage>
</organism>
<name>A0ABQ4BXT3_9ACTN</name>
<evidence type="ECO:0000313" key="8">
    <source>
        <dbReference type="Proteomes" id="UP000624325"/>
    </source>
</evidence>
<keyword evidence="8" id="KW-1185">Reference proteome</keyword>
<evidence type="ECO:0000256" key="4">
    <source>
        <dbReference type="ARBA" id="ARBA00023002"/>
    </source>
</evidence>
<dbReference type="PANTHER" id="PTHR43557">
    <property type="entry name" value="APOPTOSIS-INDUCING FACTOR 1"/>
    <property type="match status" value="1"/>
</dbReference>
<dbReference type="InterPro" id="IPR016156">
    <property type="entry name" value="FAD/NAD-linked_Rdtase_dimer_sf"/>
</dbReference>
<evidence type="ECO:0000256" key="2">
    <source>
        <dbReference type="ARBA" id="ARBA00022630"/>
    </source>
</evidence>
<dbReference type="Gene3D" id="3.50.50.60">
    <property type="entry name" value="FAD/NAD(P)-binding domain"/>
    <property type="match status" value="2"/>
</dbReference>
<comment type="cofactor">
    <cofactor evidence="1">
        <name>FAD</name>
        <dbReference type="ChEBI" id="CHEBI:57692"/>
    </cofactor>
</comment>
<dbReference type="PRINTS" id="PR00469">
    <property type="entry name" value="PNDRDTASEII"/>
</dbReference>
<proteinExistence type="predicted"/>
<evidence type="ECO:0000256" key="1">
    <source>
        <dbReference type="ARBA" id="ARBA00001974"/>
    </source>
</evidence>
<dbReference type="InterPro" id="IPR023753">
    <property type="entry name" value="FAD/NAD-binding_dom"/>
</dbReference>
<evidence type="ECO:0000313" key="7">
    <source>
        <dbReference type="EMBL" id="GIF55344.1"/>
    </source>
</evidence>
<keyword evidence="3" id="KW-0274">FAD</keyword>
<reference evidence="7 8" key="1">
    <citation type="submission" date="2021-01" db="EMBL/GenBank/DDBJ databases">
        <title>Whole genome shotgun sequence of Asanoa iriomotensis NBRC 100142.</title>
        <authorList>
            <person name="Komaki H."/>
            <person name="Tamura T."/>
        </authorList>
    </citation>
    <scope>NUCLEOTIDE SEQUENCE [LARGE SCALE GENOMIC DNA]</scope>
    <source>
        <strain evidence="7 8">NBRC 100142</strain>
    </source>
</reference>
<dbReference type="RefSeq" id="WP_203701144.1">
    <property type="nucleotide sequence ID" value="NZ_BAAALU010000007.1"/>
</dbReference>
<dbReference type="Pfam" id="PF07992">
    <property type="entry name" value="Pyr_redox_2"/>
    <property type="match status" value="1"/>
</dbReference>
<comment type="caution">
    <text evidence="7">The sequence shown here is derived from an EMBL/GenBank/DDBJ whole genome shotgun (WGS) entry which is preliminary data.</text>
</comment>
<evidence type="ECO:0000259" key="6">
    <source>
        <dbReference type="Pfam" id="PF14759"/>
    </source>
</evidence>
<evidence type="ECO:0000259" key="5">
    <source>
        <dbReference type="Pfam" id="PF07992"/>
    </source>
</evidence>
<keyword evidence="4" id="KW-0560">Oxidoreductase</keyword>
<feature type="domain" description="FAD/NAD(P)-binding" evidence="5">
    <location>
        <begin position="12"/>
        <end position="300"/>
    </location>
</feature>
<feature type="domain" description="Reductase C-terminal" evidence="6">
    <location>
        <begin position="328"/>
        <end position="398"/>
    </location>
</feature>
<dbReference type="Pfam" id="PF14759">
    <property type="entry name" value="Reductase_C"/>
    <property type="match status" value="1"/>
</dbReference>
<dbReference type="PANTHER" id="PTHR43557:SF2">
    <property type="entry name" value="RIESKE DOMAIN-CONTAINING PROTEIN-RELATED"/>
    <property type="match status" value="1"/>
</dbReference>
<dbReference type="SUPFAM" id="SSF55424">
    <property type="entry name" value="FAD/NAD-linked reductases, dimerisation (C-terminal) domain"/>
    <property type="match status" value="1"/>
</dbReference>